<dbReference type="InterPro" id="IPR015424">
    <property type="entry name" value="PyrdxlP-dep_Trfase"/>
</dbReference>
<gene>
    <name evidence="4" type="ORF">BYL167_LOCUS26557</name>
    <name evidence="5" type="ORF">BYL167_LOCUS26566</name>
    <name evidence="7" type="ORF">GIL414_LOCUS30229</name>
    <name evidence="8" type="ORF">GIL414_LOCUS30239</name>
    <name evidence="6" type="ORF">SMN809_LOCUS29704</name>
</gene>
<feature type="non-terminal residue" evidence="4">
    <location>
        <position position="1"/>
    </location>
</feature>
<dbReference type="EMBL" id="CAJOBH010031015">
    <property type="protein sequence ID" value="CAF4277212.1"/>
    <property type="molecule type" value="Genomic_DNA"/>
</dbReference>
<keyword evidence="3" id="KW-0808">Transferase</keyword>
<sequence>MSVFTPGTHGSTFGGNPLGARIAITSLKVLIEEGMIENAAKMGELLRKELNRLPK</sequence>
<dbReference type="Proteomes" id="UP000681967">
    <property type="component" value="Unassembled WGS sequence"/>
</dbReference>
<dbReference type="EMBL" id="CAJOBJ010057308">
    <property type="protein sequence ID" value="CAF4402628.1"/>
    <property type="molecule type" value="Genomic_DNA"/>
</dbReference>
<dbReference type="AlphaFoldDB" id="A0A8S2TB78"/>
<keyword evidence="3" id="KW-0032">Aminotransferase</keyword>
<comment type="cofactor">
    <cofactor evidence="1 3">
        <name>pyridoxal 5'-phosphate</name>
        <dbReference type="ChEBI" id="CHEBI:597326"/>
    </cofactor>
</comment>
<dbReference type="Proteomes" id="UP000681720">
    <property type="component" value="Unassembled WGS sequence"/>
</dbReference>
<dbReference type="InterPro" id="IPR015422">
    <property type="entry name" value="PyrdxlP-dep_Trfase_small"/>
</dbReference>
<evidence type="ECO:0000313" key="6">
    <source>
        <dbReference type="EMBL" id="CAF4383989.1"/>
    </source>
</evidence>
<dbReference type="SUPFAM" id="SSF53383">
    <property type="entry name" value="PLP-dependent transferases"/>
    <property type="match status" value="1"/>
</dbReference>
<dbReference type="PANTHER" id="PTHR11986:SF18">
    <property type="entry name" value="ORNITHINE AMINOTRANSFERASE, MITOCHONDRIAL"/>
    <property type="match status" value="1"/>
</dbReference>
<dbReference type="Pfam" id="PF00202">
    <property type="entry name" value="Aminotran_3"/>
    <property type="match status" value="1"/>
</dbReference>
<evidence type="ECO:0000256" key="2">
    <source>
        <dbReference type="ARBA" id="ARBA00008954"/>
    </source>
</evidence>
<dbReference type="GO" id="GO:0042802">
    <property type="term" value="F:identical protein binding"/>
    <property type="evidence" value="ECO:0007669"/>
    <property type="project" value="TreeGrafter"/>
</dbReference>
<dbReference type="GO" id="GO:0005737">
    <property type="term" value="C:cytoplasm"/>
    <property type="evidence" value="ECO:0007669"/>
    <property type="project" value="TreeGrafter"/>
</dbReference>
<dbReference type="EMBL" id="CAJOBH010031050">
    <property type="protein sequence ID" value="CAF4277429.1"/>
    <property type="molecule type" value="Genomic_DNA"/>
</dbReference>
<evidence type="ECO:0000313" key="5">
    <source>
        <dbReference type="EMBL" id="CAF4277429.1"/>
    </source>
</evidence>
<dbReference type="InterPro" id="IPR005814">
    <property type="entry name" value="Aminotrans_3"/>
</dbReference>
<dbReference type="EC" id="2.6.1.13" evidence="3"/>
<proteinExistence type="inferred from homology"/>
<evidence type="ECO:0000313" key="4">
    <source>
        <dbReference type="EMBL" id="CAF4277212.1"/>
    </source>
</evidence>
<reference evidence="4" key="1">
    <citation type="submission" date="2021-02" db="EMBL/GenBank/DDBJ databases">
        <authorList>
            <person name="Nowell W R."/>
        </authorList>
    </citation>
    <scope>NUCLEOTIDE SEQUENCE</scope>
</reference>
<evidence type="ECO:0000313" key="9">
    <source>
        <dbReference type="Proteomes" id="UP000681967"/>
    </source>
</evidence>
<evidence type="ECO:0000256" key="3">
    <source>
        <dbReference type="RuleBase" id="RU365036"/>
    </source>
</evidence>
<dbReference type="GO" id="GO:0010121">
    <property type="term" value="P:L-arginine catabolic process to proline via ornithine"/>
    <property type="evidence" value="ECO:0007669"/>
    <property type="project" value="TreeGrafter"/>
</dbReference>
<dbReference type="Proteomes" id="UP000676336">
    <property type="component" value="Unassembled WGS sequence"/>
</dbReference>
<dbReference type="EMBL" id="CAJOBI010053621">
    <property type="protein sequence ID" value="CAF4383989.1"/>
    <property type="molecule type" value="Genomic_DNA"/>
</dbReference>
<comment type="similarity">
    <text evidence="2 3">Belongs to the class-III pyridoxal-phosphate-dependent aminotransferase family.</text>
</comment>
<dbReference type="GO" id="GO:0019544">
    <property type="term" value="P:L-arginine catabolic process to L-glutamate"/>
    <property type="evidence" value="ECO:0007669"/>
    <property type="project" value="TreeGrafter"/>
</dbReference>
<comment type="pathway">
    <text evidence="3">Amino-acid biosynthesis; L-proline biosynthesis; L-glutamate 5-semialdehyde from L-ornithine: step 1/1.</text>
</comment>
<comment type="caution">
    <text evidence="4">The sequence shown here is derived from an EMBL/GenBank/DDBJ whole genome shotgun (WGS) entry which is preliminary data.</text>
</comment>
<dbReference type="GO" id="GO:0004587">
    <property type="term" value="F:ornithine aminotransferase activity"/>
    <property type="evidence" value="ECO:0007669"/>
    <property type="project" value="UniProtKB-EC"/>
</dbReference>
<protein>
    <recommendedName>
        <fullName evidence="3">Ornithine aminotransferase</fullName>
        <ecNumber evidence="3">2.6.1.13</ecNumber>
    </recommendedName>
</protein>
<dbReference type="EMBL" id="CAJOBJ010057368">
    <property type="protein sequence ID" value="CAF4402822.1"/>
    <property type="molecule type" value="Genomic_DNA"/>
</dbReference>
<dbReference type="GO" id="GO:0030170">
    <property type="term" value="F:pyridoxal phosphate binding"/>
    <property type="evidence" value="ECO:0007669"/>
    <property type="project" value="InterPro"/>
</dbReference>
<dbReference type="Gene3D" id="3.90.1150.10">
    <property type="entry name" value="Aspartate Aminotransferase, domain 1"/>
    <property type="match status" value="1"/>
</dbReference>
<evidence type="ECO:0000313" key="7">
    <source>
        <dbReference type="EMBL" id="CAF4402628.1"/>
    </source>
</evidence>
<organism evidence="4 9">
    <name type="scientific">Rotaria magnacalcarata</name>
    <dbReference type="NCBI Taxonomy" id="392030"/>
    <lineage>
        <taxon>Eukaryota</taxon>
        <taxon>Metazoa</taxon>
        <taxon>Spiralia</taxon>
        <taxon>Gnathifera</taxon>
        <taxon>Rotifera</taxon>
        <taxon>Eurotatoria</taxon>
        <taxon>Bdelloidea</taxon>
        <taxon>Philodinida</taxon>
        <taxon>Philodinidae</taxon>
        <taxon>Rotaria</taxon>
    </lineage>
</organism>
<keyword evidence="3" id="KW-0663">Pyridoxal phosphate</keyword>
<dbReference type="InterPro" id="IPR050103">
    <property type="entry name" value="Class-III_PLP-dep_AT"/>
</dbReference>
<dbReference type="PANTHER" id="PTHR11986">
    <property type="entry name" value="AMINOTRANSFERASE CLASS III"/>
    <property type="match status" value="1"/>
</dbReference>
<evidence type="ECO:0000256" key="1">
    <source>
        <dbReference type="ARBA" id="ARBA00001933"/>
    </source>
</evidence>
<name>A0A8S2TB78_9BILA</name>
<comment type="catalytic activity">
    <reaction evidence="3">
        <text>a 2-oxocarboxylate + L-ornithine = L-glutamate 5-semialdehyde + an L-alpha-amino acid</text>
        <dbReference type="Rhea" id="RHEA:13877"/>
        <dbReference type="ChEBI" id="CHEBI:35179"/>
        <dbReference type="ChEBI" id="CHEBI:46911"/>
        <dbReference type="ChEBI" id="CHEBI:58066"/>
        <dbReference type="ChEBI" id="CHEBI:59869"/>
        <dbReference type="EC" id="2.6.1.13"/>
    </reaction>
</comment>
<evidence type="ECO:0000313" key="8">
    <source>
        <dbReference type="EMBL" id="CAF4402822.1"/>
    </source>
</evidence>
<accession>A0A8S2TB78</accession>